<comment type="caution">
    <text evidence="9">The sequence shown here is derived from an EMBL/GenBank/DDBJ whole genome shotgun (WGS) entry which is preliminary data.</text>
</comment>
<comment type="similarity">
    <text evidence="6">Belongs to the WRKY group III family.</text>
</comment>
<dbReference type="PANTHER" id="PTHR32096">
    <property type="entry name" value="WRKY TRANSCRIPTION FACTOR 30-RELATED-RELATED"/>
    <property type="match status" value="1"/>
</dbReference>
<dbReference type="GO" id="GO:0003700">
    <property type="term" value="F:DNA-binding transcription factor activity"/>
    <property type="evidence" value="ECO:0007669"/>
    <property type="project" value="InterPro"/>
</dbReference>
<dbReference type="GO" id="GO:0010150">
    <property type="term" value="P:leaf senescence"/>
    <property type="evidence" value="ECO:0007669"/>
    <property type="project" value="UniProtKB-ARBA"/>
</dbReference>
<dbReference type="AlphaFoldDB" id="A0A9Q0GN96"/>
<feature type="compositionally biased region" description="Polar residues" evidence="7">
    <location>
        <begin position="196"/>
        <end position="205"/>
    </location>
</feature>
<dbReference type="GO" id="GO:0005634">
    <property type="term" value="C:nucleus"/>
    <property type="evidence" value="ECO:0007669"/>
    <property type="project" value="UniProtKB-SubCell"/>
</dbReference>
<dbReference type="InterPro" id="IPR003657">
    <property type="entry name" value="WRKY_dom"/>
</dbReference>
<evidence type="ECO:0000313" key="9">
    <source>
        <dbReference type="EMBL" id="KAJ4951022.1"/>
    </source>
</evidence>
<dbReference type="GO" id="GO:0010193">
    <property type="term" value="P:response to ozone"/>
    <property type="evidence" value="ECO:0007669"/>
    <property type="project" value="UniProtKB-ARBA"/>
</dbReference>
<organism evidence="9 10">
    <name type="scientific">Protea cynaroides</name>
    <dbReference type="NCBI Taxonomy" id="273540"/>
    <lineage>
        <taxon>Eukaryota</taxon>
        <taxon>Viridiplantae</taxon>
        <taxon>Streptophyta</taxon>
        <taxon>Embryophyta</taxon>
        <taxon>Tracheophyta</taxon>
        <taxon>Spermatophyta</taxon>
        <taxon>Magnoliopsida</taxon>
        <taxon>Proteales</taxon>
        <taxon>Proteaceae</taxon>
        <taxon>Protea</taxon>
    </lineage>
</organism>
<name>A0A9Q0GN96_9MAGN</name>
<comment type="subcellular location">
    <subcellularLocation>
        <location evidence="1">Nucleus</location>
    </subcellularLocation>
</comment>
<dbReference type="GO" id="GO:0000976">
    <property type="term" value="F:transcription cis-regulatory region binding"/>
    <property type="evidence" value="ECO:0007669"/>
    <property type="project" value="TreeGrafter"/>
</dbReference>
<dbReference type="FunFam" id="2.20.25.80:FF:000009">
    <property type="entry name" value="WRKY transcription factor 53"/>
    <property type="match status" value="1"/>
</dbReference>
<feature type="domain" description="WRKY" evidence="8">
    <location>
        <begin position="119"/>
        <end position="182"/>
    </location>
</feature>
<reference evidence="9" key="1">
    <citation type="journal article" date="2023" name="Plant J.">
        <title>The genome of the king protea, Protea cynaroides.</title>
        <authorList>
            <person name="Chang J."/>
            <person name="Duong T.A."/>
            <person name="Schoeman C."/>
            <person name="Ma X."/>
            <person name="Roodt D."/>
            <person name="Barker N."/>
            <person name="Li Z."/>
            <person name="Van de Peer Y."/>
            <person name="Mizrachi E."/>
        </authorList>
    </citation>
    <scope>NUCLEOTIDE SEQUENCE</scope>
    <source>
        <tissue evidence="9">Young leaves</tissue>
    </source>
</reference>
<evidence type="ECO:0000256" key="7">
    <source>
        <dbReference type="SAM" id="MobiDB-lite"/>
    </source>
</evidence>
<dbReference type="InterPro" id="IPR036576">
    <property type="entry name" value="WRKY_dom_sf"/>
</dbReference>
<keyword evidence="4" id="KW-0804">Transcription</keyword>
<feature type="region of interest" description="Disordered" evidence="7">
    <location>
        <begin position="195"/>
        <end position="217"/>
    </location>
</feature>
<dbReference type="Proteomes" id="UP001141806">
    <property type="component" value="Unassembled WGS sequence"/>
</dbReference>
<keyword evidence="5" id="KW-0539">Nucleus</keyword>
<gene>
    <name evidence="9" type="ORF">NE237_027854</name>
</gene>
<dbReference type="GO" id="GO:0009751">
    <property type="term" value="P:response to salicylic acid"/>
    <property type="evidence" value="ECO:0007669"/>
    <property type="project" value="UniProtKB-ARBA"/>
</dbReference>
<dbReference type="SMART" id="SM00774">
    <property type="entry name" value="WRKY"/>
    <property type="match status" value="1"/>
</dbReference>
<dbReference type="EMBL" id="JAMYWD010000012">
    <property type="protein sequence ID" value="KAJ4951022.1"/>
    <property type="molecule type" value="Genomic_DNA"/>
</dbReference>
<keyword evidence="3" id="KW-0238">DNA-binding</keyword>
<dbReference type="Gene3D" id="2.20.25.80">
    <property type="entry name" value="WRKY domain"/>
    <property type="match status" value="1"/>
</dbReference>
<evidence type="ECO:0000256" key="4">
    <source>
        <dbReference type="ARBA" id="ARBA00023163"/>
    </source>
</evidence>
<dbReference type="PROSITE" id="PS50811">
    <property type="entry name" value="WRKY"/>
    <property type="match status" value="1"/>
</dbReference>
<evidence type="ECO:0000256" key="6">
    <source>
        <dbReference type="ARBA" id="ARBA00060850"/>
    </source>
</evidence>
<dbReference type="OrthoDB" id="1888929at2759"/>
<proteinExistence type="inferred from homology"/>
<evidence type="ECO:0000256" key="2">
    <source>
        <dbReference type="ARBA" id="ARBA00023015"/>
    </source>
</evidence>
<evidence type="ECO:0000256" key="5">
    <source>
        <dbReference type="ARBA" id="ARBA00023242"/>
    </source>
</evidence>
<feature type="compositionally biased region" description="Polar residues" evidence="7">
    <location>
        <begin position="77"/>
        <end position="88"/>
    </location>
</feature>
<dbReference type="PANTHER" id="PTHR32096:SF133">
    <property type="entry name" value="WRKY TRANSCRIPTION FACTOR 41-RELATED"/>
    <property type="match status" value="1"/>
</dbReference>
<accession>A0A9Q0GN96</accession>
<dbReference type="SUPFAM" id="SSF118290">
    <property type="entry name" value="WRKY DNA-binding domain"/>
    <property type="match status" value="1"/>
</dbReference>
<dbReference type="InterPro" id="IPR044810">
    <property type="entry name" value="WRKY_plant"/>
</dbReference>
<evidence type="ECO:0000259" key="8">
    <source>
        <dbReference type="PROSITE" id="PS50811"/>
    </source>
</evidence>
<evidence type="ECO:0000256" key="3">
    <source>
        <dbReference type="ARBA" id="ARBA00023125"/>
    </source>
</evidence>
<dbReference type="Pfam" id="PF03106">
    <property type="entry name" value="WRKY"/>
    <property type="match status" value="1"/>
</dbReference>
<evidence type="ECO:0000256" key="1">
    <source>
        <dbReference type="ARBA" id="ARBA00004123"/>
    </source>
</evidence>
<dbReference type="GO" id="GO:0042542">
    <property type="term" value="P:response to hydrogen peroxide"/>
    <property type="evidence" value="ECO:0007669"/>
    <property type="project" value="UniProtKB-ARBA"/>
</dbReference>
<feature type="region of interest" description="Disordered" evidence="7">
    <location>
        <begin position="68"/>
        <end position="96"/>
    </location>
</feature>
<keyword evidence="2" id="KW-0805">Transcription regulation</keyword>
<keyword evidence="10" id="KW-1185">Reference proteome</keyword>
<sequence>MENARAWEQKTTLVNELMQGKELVKQLQMHLDPSSSDEETRNMFVEKILSSYDKALFMLKWGASDGEGRPMGVPAGMSNSPRSDSGSPHSEDSDRRDIYKKRKTLLRWTEQVHVGSGMGLEGPFDDGYCWRKYGQKDILGAKYPRAYYRCSHRNVQGCLATKQVQRSDEDPSTFDVTYRGRHTCIQASHLLPAIGSSENSNQRPKQSQHHHHIQQSEQAQEILFNFRTGLKVRTNDLDTEEQQLMSSSSSSFSFPSIPTGCVKTENHIFSPPTMDHNFMGSFSPSFMPPITAESNYFGGCGSQNLMTSEIISAATSATNSPTMDLDFPVEFDTNFSFNSHDFFPS</sequence>
<evidence type="ECO:0000313" key="10">
    <source>
        <dbReference type="Proteomes" id="UP001141806"/>
    </source>
</evidence>
<protein>
    <recommendedName>
        <fullName evidence="8">WRKY domain-containing protein</fullName>
    </recommendedName>
</protein>